<dbReference type="EMBL" id="JACRWC010000064">
    <property type="protein sequence ID" value="MBC5999387.1"/>
    <property type="molecule type" value="Genomic_DNA"/>
</dbReference>
<reference evidence="13" key="1">
    <citation type="submission" date="2020-08" db="EMBL/GenBank/DDBJ databases">
        <authorList>
            <person name="Liu C."/>
            <person name="Sun Q."/>
        </authorList>
    </citation>
    <scope>NUCLEOTIDE SEQUENCE</scope>
    <source>
        <strain evidence="13">BX16</strain>
    </source>
</reference>
<keyword evidence="14" id="KW-1185">Reference proteome</keyword>
<dbReference type="InterPro" id="IPR002637">
    <property type="entry name" value="RdgB/HAM1"/>
</dbReference>
<feature type="active site" description="Proton acceptor" evidence="10">
    <location>
        <position position="72"/>
    </location>
</feature>
<feature type="binding site" evidence="10">
    <location>
        <begin position="155"/>
        <end position="158"/>
    </location>
    <ligand>
        <name>substrate</name>
    </ligand>
</feature>
<evidence type="ECO:0000256" key="10">
    <source>
        <dbReference type="HAMAP-Rule" id="MF_01405"/>
    </source>
</evidence>
<dbReference type="Proteomes" id="UP000644115">
    <property type="component" value="Unassembled WGS sequence"/>
</dbReference>
<evidence type="ECO:0000256" key="11">
    <source>
        <dbReference type="RuleBase" id="RU003781"/>
    </source>
</evidence>
<dbReference type="PANTHER" id="PTHR11067:SF9">
    <property type="entry name" value="INOSINE TRIPHOSPHATE PYROPHOSPHATASE"/>
    <property type="match status" value="1"/>
</dbReference>
<evidence type="ECO:0000313" key="14">
    <source>
        <dbReference type="Proteomes" id="UP000644115"/>
    </source>
</evidence>
<accession>A0A923NEX7</accession>
<dbReference type="InterPro" id="IPR029001">
    <property type="entry name" value="ITPase-like_fam"/>
</dbReference>
<dbReference type="FunFam" id="3.90.950.10:FF:000001">
    <property type="entry name" value="dITP/XTP pyrophosphatase"/>
    <property type="match status" value="1"/>
</dbReference>
<dbReference type="HAMAP" id="MF_01405">
    <property type="entry name" value="Non_canon_purine_NTPase"/>
    <property type="match status" value="1"/>
</dbReference>
<evidence type="ECO:0000256" key="1">
    <source>
        <dbReference type="ARBA" id="ARBA00008023"/>
    </source>
</evidence>
<dbReference type="PANTHER" id="PTHR11067">
    <property type="entry name" value="INOSINE TRIPHOSPHATE PYROPHOSPHATASE/HAM1 PROTEIN"/>
    <property type="match status" value="1"/>
</dbReference>
<feature type="binding site" evidence="10">
    <location>
        <begin position="183"/>
        <end position="184"/>
    </location>
    <ligand>
        <name>substrate</name>
    </ligand>
</feature>
<evidence type="ECO:0000256" key="6">
    <source>
        <dbReference type="ARBA" id="ARBA00022842"/>
    </source>
</evidence>
<comment type="catalytic activity">
    <reaction evidence="8 10">
        <text>dITP + H2O = dIMP + diphosphate + H(+)</text>
        <dbReference type="Rhea" id="RHEA:28342"/>
        <dbReference type="ChEBI" id="CHEBI:15377"/>
        <dbReference type="ChEBI" id="CHEBI:15378"/>
        <dbReference type="ChEBI" id="CHEBI:33019"/>
        <dbReference type="ChEBI" id="CHEBI:61194"/>
        <dbReference type="ChEBI" id="CHEBI:61382"/>
        <dbReference type="EC" id="3.6.1.66"/>
    </reaction>
</comment>
<dbReference type="GO" id="GO:0046872">
    <property type="term" value="F:metal ion binding"/>
    <property type="evidence" value="ECO:0007669"/>
    <property type="project" value="UniProtKB-KW"/>
</dbReference>
<dbReference type="RefSeq" id="WP_249286829.1">
    <property type="nucleotide sequence ID" value="NZ_JACRWC010000064.1"/>
</dbReference>
<dbReference type="AlphaFoldDB" id="A0A923NEX7"/>
<feature type="binding site" evidence="10">
    <location>
        <position position="73"/>
    </location>
    <ligand>
        <name>substrate</name>
    </ligand>
</feature>
<comment type="function">
    <text evidence="10">Pyrophosphatase that catalyzes the hydrolysis of nucleoside triphosphates to their monophosphate derivatives, with a high preference for the non-canonical purine nucleotides XTP (xanthosine triphosphate), dITP (deoxyinosine triphosphate) and ITP. Seems to function as a house-cleaning enzyme that removes non-canonical purine nucleotides from the nucleotide pool, thus preventing their incorporation into DNA/RNA and avoiding chromosomal lesions.</text>
</comment>
<evidence type="ECO:0000256" key="8">
    <source>
        <dbReference type="ARBA" id="ARBA00051875"/>
    </source>
</evidence>
<comment type="similarity">
    <text evidence="1 10 11">Belongs to the HAM1 NTPase family.</text>
</comment>
<evidence type="ECO:0000256" key="3">
    <source>
        <dbReference type="ARBA" id="ARBA00022723"/>
    </source>
</evidence>
<dbReference type="PROSITE" id="PS50042">
    <property type="entry name" value="CNMP_BINDING_3"/>
    <property type="match status" value="1"/>
</dbReference>
<evidence type="ECO:0000256" key="4">
    <source>
        <dbReference type="ARBA" id="ARBA00022741"/>
    </source>
</evidence>
<dbReference type="GO" id="GO:0036222">
    <property type="term" value="F:XTP diphosphatase activity"/>
    <property type="evidence" value="ECO:0007669"/>
    <property type="project" value="UniProtKB-UniRule"/>
</dbReference>
<feature type="binding site" evidence="10">
    <location>
        <begin position="9"/>
        <end position="14"/>
    </location>
    <ligand>
        <name>substrate</name>
    </ligand>
</feature>
<dbReference type="InterPro" id="IPR000595">
    <property type="entry name" value="cNMP-bd_dom"/>
</dbReference>
<sequence>MKHTIVAATQNKHKIVEIEAITKEFGMDIISRDEAGVPDIEIVEDGTTFEENSYKKAYEIMKLCGKITIADDSGLEVDCLDGAPGVYSARFAGEDGDDEANNRKLIDLIKDVPYEKRTGRFVSVITMVSPDGESLVARGEVEGHLVLEEKGNHGFGYDPLFVPLGYENTFGELDSELKNRISHRARALQKLREELQNREEKR</sequence>
<dbReference type="GO" id="GO:0017111">
    <property type="term" value="F:ribonucleoside triphosphate phosphatase activity"/>
    <property type="evidence" value="ECO:0007669"/>
    <property type="project" value="InterPro"/>
</dbReference>
<dbReference type="InterPro" id="IPR020922">
    <property type="entry name" value="dITP/XTP_pyrophosphatase"/>
</dbReference>
<keyword evidence="3 10" id="KW-0479">Metal-binding</keyword>
<comment type="cofactor">
    <cofactor evidence="10">
        <name>Mg(2+)</name>
        <dbReference type="ChEBI" id="CHEBI:18420"/>
    </cofactor>
    <text evidence="10">Binds 1 Mg(2+) ion per subunit.</text>
</comment>
<feature type="binding site" evidence="10">
    <location>
        <position position="72"/>
    </location>
    <ligand>
        <name>Mg(2+)</name>
        <dbReference type="ChEBI" id="CHEBI:18420"/>
    </ligand>
</feature>
<dbReference type="GO" id="GO:0035870">
    <property type="term" value="F:dITP diphosphatase activity"/>
    <property type="evidence" value="ECO:0007669"/>
    <property type="project" value="UniProtKB-UniRule"/>
</dbReference>
<feature type="binding site" evidence="10">
    <location>
        <position position="178"/>
    </location>
    <ligand>
        <name>substrate</name>
    </ligand>
</feature>
<name>A0A923NEX7_9FIRM</name>
<dbReference type="Gene3D" id="3.90.950.10">
    <property type="match status" value="1"/>
</dbReference>
<evidence type="ECO:0000256" key="9">
    <source>
        <dbReference type="ARBA" id="ARBA00052017"/>
    </source>
</evidence>
<evidence type="ECO:0000256" key="5">
    <source>
        <dbReference type="ARBA" id="ARBA00022801"/>
    </source>
</evidence>
<comment type="catalytic activity">
    <reaction evidence="10">
        <text>ITP + H2O = IMP + diphosphate + H(+)</text>
        <dbReference type="Rhea" id="RHEA:29399"/>
        <dbReference type="ChEBI" id="CHEBI:15377"/>
        <dbReference type="ChEBI" id="CHEBI:15378"/>
        <dbReference type="ChEBI" id="CHEBI:33019"/>
        <dbReference type="ChEBI" id="CHEBI:58053"/>
        <dbReference type="ChEBI" id="CHEBI:61402"/>
        <dbReference type="EC" id="3.6.1.66"/>
    </reaction>
</comment>
<comment type="catalytic activity">
    <reaction evidence="9 10">
        <text>XTP + H2O = XMP + diphosphate + H(+)</text>
        <dbReference type="Rhea" id="RHEA:28610"/>
        <dbReference type="ChEBI" id="CHEBI:15377"/>
        <dbReference type="ChEBI" id="CHEBI:15378"/>
        <dbReference type="ChEBI" id="CHEBI:33019"/>
        <dbReference type="ChEBI" id="CHEBI:57464"/>
        <dbReference type="ChEBI" id="CHEBI:61314"/>
        <dbReference type="EC" id="3.6.1.66"/>
    </reaction>
</comment>
<dbReference type="SUPFAM" id="SSF52972">
    <property type="entry name" value="ITPase-like"/>
    <property type="match status" value="1"/>
</dbReference>
<dbReference type="Pfam" id="PF01725">
    <property type="entry name" value="Ham1p_like"/>
    <property type="match status" value="1"/>
</dbReference>
<evidence type="ECO:0000313" key="13">
    <source>
        <dbReference type="EMBL" id="MBC5999387.1"/>
    </source>
</evidence>
<keyword evidence="5 10" id="KW-0378">Hydrolase</keyword>
<protein>
    <recommendedName>
        <fullName evidence="10">dITP/XTP pyrophosphatase</fullName>
        <ecNumber evidence="10">3.6.1.66</ecNumber>
    </recommendedName>
    <alternativeName>
        <fullName evidence="10">Non-canonical purine NTP pyrophosphatase</fullName>
    </alternativeName>
    <alternativeName>
        <fullName evidence="10">Non-standard purine NTP pyrophosphatase</fullName>
    </alternativeName>
    <alternativeName>
        <fullName evidence="10">Nucleoside-triphosphate diphosphatase</fullName>
    </alternativeName>
    <alternativeName>
        <fullName evidence="10">Nucleoside-triphosphate pyrophosphatase</fullName>
        <shortName evidence="10">NTPase</shortName>
    </alternativeName>
</protein>
<evidence type="ECO:0000259" key="12">
    <source>
        <dbReference type="PROSITE" id="PS50042"/>
    </source>
</evidence>
<dbReference type="CDD" id="cd00515">
    <property type="entry name" value="HAM1"/>
    <property type="match status" value="1"/>
</dbReference>
<comment type="subunit">
    <text evidence="2 10">Homodimer.</text>
</comment>
<dbReference type="GO" id="GO:0005829">
    <property type="term" value="C:cytosol"/>
    <property type="evidence" value="ECO:0007669"/>
    <property type="project" value="TreeGrafter"/>
</dbReference>
<dbReference type="NCBIfam" id="TIGR00042">
    <property type="entry name" value="RdgB/HAM1 family non-canonical purine NTP pyrophosphatase"/>
    <property type="match status" value="1"/>
</dbReference>
<dbReference type="GO" id="GO:0009146">
    <property type="term" value="P:purine nucleoside triphosphate catabolic process"/>
    <property type="evidence" value="ECO:0007669"/>
    <property type="project" value="UniProtKB-UniRule"/>
</dbReference>
<evidence type="ECO:0000256" key="2">
    <source>
        <dbReference type="ARBA" id="ARBA00011738"/>
    </source>
</evidence>
<dbReference type="GO" id="GO:0009117">
    <property type="term" value="P:nucleotide metabolic process"/>
    <property type="evidence" value="ECO:0007669"/>
    <property type="project" value="UniProtKB-KW"/>
</dbReference>
<gene>
    <name evidence="13" type="primary">rdgB</name>
    <name evidence="13" type="ORF">H8876_05180</name>
</gene>
<evidence type="ECO:0000256" key="7">
    <source>
        <dbReference type="ARBA" id="ARBA00023080"/>
    </source>
</evidence>
<feature type="domain" description="Cyclic nucleotide-binding" evidence="12">
    <location>
        <begin position="98"/>
        <end position="173"/>
    </location>
</feature>
<comment type="caution">
    <text evidence="13">The sequence shown here is derived from an EMBL/GenBank/DDBJ whole genome shotgun (WGS) entry which is preliminary data.</text>
</comment>
<dbReference type="GO" id="GO:0000166">
    <property type="term" value="F:nucleotide binding"/>
    <property type="evidence" value="ECO:0007669"/>
    <property type="project" value="UniProtKB-KW"/>
</dbReference>
<proteinExistence type="inferred from homology"/>
<organism evidence="13 14">
    <name type="scientific">Lentihominibacter faecis</name>
    <dbReference type="NCBI Taxonomy" id="2764712"/>
    <lineage>
        <taxon>Bacteria</taxon>
        <taxon>Bacillati</taxon>
        <taxon>Bacillota</taxon>
        <taxon>Clostridia</taxon>
        <taxon>Peptostreptococcales</taxon>
        <taxon>Anaerovoracaceae</taxon>
        <taxon>Lentihominibacter</taxon>
    </lineage>
</organism>
<comment type="caution">
    <text evidence="10">Lacks conserved residue(s) required for the propagation of feature annotation.</text>
</comment>
<dbReference type="GO" id="GO:0036220">
    <property type="term" value="F:ITP diphosphatase activity"/>
    <property type="evidence" value="ECO:0007669"/>
    <property type="project" value="UniProtKB-UniRule"/>
</dbReference>
<keyword evidence="7 10" id="KW-0546">Nucleotide metabolism</keyword>
<dbReference type="EC" id="3.6.1.66" evidence="10"/>
<keyword evidence="4 10" id="KW-0547">Nucleotide-binding</keyword>
<keyword evidence="6 10" id="KW-0460">Magnesium</keyword>